<feature type="transmembrane region" description="Helical" evidence="1">
    <location>
        <begin position="95"/>
        <end position="115"/>
    </location>
</feature>
<evidence type="ECO:0000313" key="3">
    <source>
        <dbReference type="EMBL" id="PAK77503.1"/>
    </source>
</evidence>
<accession>A0A269XW08</accession>
<protein>
    <submittedName>
        <fullName evidence="3">Zinc ribbon domain-containing protein</fullName>
    </submittedName>
</protein>
<gene>
    <name evidence="3" type="ORF">B8W98_10445</name>
</gene>
<keyword evidence="1" id="KW-0472">Membrane</keyword>
<proteinExistence type="predicted"/>
<evidence type="ECO:0000313" key="4">
    <source>
        <dbReference type="Proteomes" id="UP000216802"/>
    </source>
</evidence>
<dbReference type="Pfam" id="PF13240">
    <property type="entry name" value="Zn_Ribbon_1"/>
    <property type="match status" value="1"/>
</dbReference>
<keyword evidence="1" id="KW-0812">Transmembrane</keyword>
<evidence type="ECO:0000256" key="1">
    <source>
        <dbReference type="SAM" id="Phobius"/>
    </source>
</evidence>
<dbReference type="AlphaFoldDB" id="A0A269XW08"/>
<organism evidence="3 4">
    <name type="scientific">Lentilactobacillus parakefiri</name>
    <dbReference type="NCBI Taxonomy" id="152332"/>
    <lineage>
        <taxon>Bacteria</taxon>
        <taxon>Bacillati</taxon>
        <taxon>Bacillota</taxon>
        <taxon>Bacilli</taxon>
        <taxon>Lactobacillales</taxon>
        <taxon>Lactobacillaceae</taxon>
        <taxon>Lentilactobacillus</taxon>
    </lineage>
</organism>
<dbReference type="RefSeq" id="WP_095355151.1">
    <property type="nucleotide sequence ID" value="NZ_NCXI01000103.1"/>
</dbReference>
<comment type="caution">
    <text evidence="3">The sequence shown here is derived from an EMBL/GenBank/DDBJ whole genome shotgun (WGS) entry which is preliminary data.</text>
</comment>
<feature type="domain" description="Zinc-ribbon" evidence="2">
    <location>
        <begin position="194"/>
        <end position="216"/>
    </location>
</feature>
<dbReference type="Proteomes" id="UP000216802">
    <property type="component" value="Unassembled WGS sequence"/>
</dbReference>
<reference evidence="3 4" key="1">
    <citation type="submission" date="2017-04" db="EMBL/GenBank/DDBJ databases">
        <title>Kefir bacterial isolates.</title>
        <authorList>
            <person name="Kim Y."/>
            <person name="Blasche S."/>
            <person name="Patil K.R."/>
        </authorList>
    </citation>
    <scope>NUCLEOTIDE SEQUENCE [LARGE SCALE GENOMIC DNA]</scope>
    <source>
        <strain evidence="3 4">OG2</strain>
    </source>
</reference>
<feature type="transmembrane region" description="Helical" evidence="1">
    <location>
        <begin position="70"/>
        <end position="89"/>
    </location>
</feature>
<keyword evidence="1" id="KW-1133">Transmembrane helix</keyword>
<dbReference type="InterPro" id="IPR026870">
    <property type="entry name" value="Zinc_ribbon_dom"/>
</dbReference>
<name>A0A269XW08_9LACO</name>
<dbReference type="EMBL" id="NCXI01000103">
    <property type="protein sequence ID" value="PAK77503.1"/>
    <property type="molecule type" value="Genomic_DNA"/>
</dbReference>
<evidence type="ECO:0000259" key="2">
    <source>
        <dbReference type="Pfam" id="PF13240"/>
    </source>
</evidence>
<sequence>MVQSVNSTNSDDLFSVSLITPWIKGSIKVDNAFIYVDMPNTILFGLLPAGKSKDSSPLSGVTNVYTSKSYKLGSIILGIVLALIGFSMFGSSFAAGLVLLVIGVAVFGGGIKTALTYERSGITKVIEFPFFEAQHVDELEGQIVGKIQAYQDDRNGRMNAERTMHQSHENTQQIVDAVKGSATAKNESVASGKFCPNCGSLLAQGASFCTHCGTKIN</sequence>